<evidence type="ECO:0000313" key="4">
    <source>
        <dbReference type="Proteomes" id="UP000002724"/>
    </source>
</evidence>
<dbReference type="OrthoDB" id="1371721at2"/>
<dbReference type="CAZy" id="GH73">
    <property type="family name" value="Glycoside Hydrolase Family 73"/>
</dbReference>
<dbReference type="HOGENOM" id="CLU_013771_1_2_10"/>
<dbReference type="Proteomes" id="UP000002724">
    <property type="component" value="Chromosome"/>
</dbReference>
<protein>
    <submittedName>
        <fullName evidence="3">Mannosyl-glycoprotein endo-beta-N-acetylglucosamidase</fullName>
    </submittedName>
</protein>
<dbReference type="InterPro" id="IPR051056">
    <property type="entry name" value="Glycosyl_Hydrolase_73"/>
</dbReference>
<keyword evidence="4" id="KW-1185">Reference proteome</keyword>
<name>B4SG80_PELPB</name>
<reference evidence="3 4" key="1">
    <citation type="submission" date="2008-06" db="EMBL/GenBank/DDBJ databases">
        <title>Complete sequence of Pelodictyon phaeoclathratiforme BU-1.</title>
        <authorList>
            <consortium name="US DOE Joint Genome Institute"/>
            <person name="Lucas S."/>
            <person name="Copeland A."/>
            <person name="Lapidus A."/>
            <person name="Glavina del Rio T."/>
            <person name="Dalin E."/>
            <person name="Tice H."/>
            <person name="Bruce D."/>
            <person name="Goodwin L."/>
            <person name="Pitluck S."/>
            <person name="Schmutz J."/>
            <person name="Larimer F."/>
            <person name="Land M."/>
            <person name="Hauser L."/>
            <person name="Kyrpides N."/>
            <person name="Mikhailova N."/>
            <person name="Liu Z."/>
            <person name="Li T."/>
            <person name="Zhao F."/>
            <person name="Overmann J."/>
            <person name="Bryant D.A."/>
            <person name="Richardson P."/>
        </authorList>
    </citation>
    <scope>NUCLEOTIDE SEQUENCE [LARGE SCALE GENOMIC DNA]</scope>
    <source>
        <strain evidence="4">DSM 5477 / BU-1</strain>
    </source>
</reference>
<dbReference type="Gene3D" id="1.10.530.10">
    <property type="match status" value="1"/>
</dbReference>
<evidence type="ECO:0000313" key="3">
    <source>
        <dbReference type="EMBL" id="ACF43391.1"/>
    </source>
</evidence>
<dbReference type="RefSeq" id="WP_012507883.1">
    <property type="nucleotide sequence ID" value="NC_011060.1"/>
</dbReference>
<proteinExistence type="predicted"/>
<evidence type="ECO:0000256" key="1">
    <source>
        <dbReference type="ARBA" id="ARBA00022801"/>
    </source>
</evidence>
<gene>
    <name evidence="3" type="ordered locus">Ppha_1112</name>
</gene>
<dbReference type="KEGG" id="pph:Ppha_1112"/>
<organism evidence="3 4">
    <name type="scientific">Pelodictyon phaeoclathratiforme (strain DSM 5477 / BU-1)</name>
    <dbReference type="NCBI Taxonomy" id="324925"/>
    <lineage>
        <taxon>Bacteria</taxon>
        <taxon>Pseudomonadati</taxon>
        <taxon>Chlorobiota</taxon>
        <taxon>Chlorobiia</taxon>
        <taxon>Chlorobiales</taxon>
        <taxon>Chlorobiaceae</taxon>
        <taxon>Chlorobium/Pelodictyon group</taxon>
        <taxon>Pelodictyon</taxon>
    </lineage>
</organism>
<sequence length="175" mass="19509" precursor="true">MTALSNHNIFLANKISRKYFNQAILLFFFFVTSLIPSQNIALAANRVTTDYVITHKNHADSKAAEYAIPANVILAIALVESGAGTSRVATKLNNHFGLTGKNNASWKSQYKQYQNTEESYDHFCKFIAKKVFYDKLKQGAEPEQWITAISKTNYAGNAGVWKRTVLGALNAIKTI</sequence>
<keyword evidence="1" id="KW-0378">Hydrolase</keyword>
<feature type="domain" description="Mannosyl-glycoprotein endo-beta-N-acetylglucosamidase-like" evidence="2">
    <location>
        <begin position="57"/>
        <end position="167"/>
    </location>
</feature>
<dbReference type="EMBL" id="CP001110">
    <property type="protein sequence ID" value="ACF43391.1"/>
    <property type="molecule type" value="Genomic_DNA"/>
</dbReference>
<accession>B4SG80</accession>
<dbReference type="GO" id="GO:0004040">
    <property type="term" value="F:amidase activity"/>
    <property type="evidence" value="ECO:0007669"/>
    <property type="project" value="InterPro"/>
</dbReference>
<dbReference type="Pfam" id="PF01832">
    <property type="entry name" value="Glucosaminidase"/>
    <property type="match status" value="1"/>
</dbReference>
<dbReference type="PANTHER" id="PTHR33308:SF9">
    <property type="entry name" value="PEPTIDOGLYCAN HYDROLASE FLGJ"/>
    <property type="match status" value="1"/>
</dbReference>
<dbReference type="eggNOG" id="COG1705">
    <property type="taxonomic scope" value="Bacteria"/>
</dbReference>
<evidence type="ECO:0000259" key="2">
    <source>
        <dbReference type="Pfam" id="PF01832"/>
    </source>
</evidence>
<dbReference type="InterPro" id="IPR002901">
    <property type="entry name" value="MGlyc_endo_b_GlcNAc-like_dom"/>
</dbReference>
<dbReference type="AlphaFoldDB" id="B4SG80"/>
<dbReference type="PANTHER" id="PTHR33308">
    <property type="entry name" value="PEPTIDOGLYCAN HYDROLASE FLGJ"/>
    <property type="match status" value="1"/>
</dbReference>
<dbReference type="STRING" id="324925.Ppha_1112"/>